<reference evidence="1 2" key="1">
    <citation type="submission" date="2017-03" db="EMBL/GenBank/DDBJ databases">
        <authorList>
            <person name="Afonso C.L."/>
            <person name="Miller P.J."/>
            <person name="Scott M.A."/>
            <person name="Spackman E."/>
            <person name="Goraichik I."/>
            <person name="Dimitrov K.M."/>
            <person name="Suarez D.L."/>
            <person name="Swayne D.E."/>
        </authorList>
    </citation>
    <scope>NUCLEOTIDE SEQUENCE [LARGE SCALE GENOMIC DNA]</scope>
    <source>
        <strain evidence="1">Genome sequencing of Nitrospira japonica strain NJ11</strain>
    </source>
</reference>
<dbReference type="STRING" id="1325564.NSJP_1244"/>
<dbReference type="AlphaFoldDB" id="A0A1W1I325"/>
<dbReference type="Proteomes" id="UP000192042">
    <property type="component" value="Chromosome I"/>
</dbReference>
<gene>
    <name evidence="1" type="ORF">NSJP_1244</name>
</gene>
<keyword evidence="2" id="KW-1185">Reference proteome</keyword>
<accession>A0A1W1I325</accession>
<protein>
    <submittedName>
        <fullName evidence="1">Uncharacterized protein</fullName>
    </submittedName>
</protein>
<proteinExistence type="predicted"/>
<sequence length="101" mass="11197">MTPSYMFPSSSCDPKNPSEPSSVIIWVRSQKGSDGGGLHLTEETMKLITRFEMVSKSTSELYALQRETFNALCARKPHSSEQRTCLASLANLEAEINSRTP</sequence>
<name>A0A1W1I325_9BACT</name>
<evidence type="ECO:0000313" key="1">
    <source>
        <dbReference type="EMBL" id="SLM47416.1"/>
    </source>
</evidence>
<dbReference type="KEGG" id="nja:NSJP_1244"/>
<organism evidence="1 2">
    <name type="scientific">Nitrospira japonica</name>
    <dbReference type="NCBI Taxonomy" id="1325564"/>
    <lineage>
        <taxon>Bacteria</taxon>
        <taxon>Pseudomonadati</taxon>
        <taxon>Nitrospirota</taxon>
        <taxon>Nitrospiria</taxon>
        <taxon>Nitrospirales</taxon>
        <taxon>Nitrospiraceae</taxon>
        <taxon>Nitrospira</taxon>
    </lineage>
</organism>
<dbReference type="EMBL" id="LT828648">
    <property type="protein sequence ID" value="SLM47416.1"/>
    <property type="molecule type" value="Genomic_DNA"/>
</dbReference>
<evidence type="ECO:0000313" key="2">
    <source>
        <dbReference type="Proteomes" id="UP000192042"/>
    </source>
</evidence>